<dbReference type="Proteomes" id="UP000178615">
    <property type="component" value="Unassembled WGS sequence"/>
</dbReference>
<name>A0A1F4UJP0_UNCKA</name>
<comment type="similarity">
    <text evidence="1 4">Belongs to the universal ribosomal protein uL15 family.</text>
</comment>
<dbReference type="InterPro" id="IPR030878">
    <property type="entry name" value="Ribosomal_uL15"/>
</dbReference>
<dbReference type="InterPro" id="IPR021131">
    <property type="entry name" value="Ribosomal_uL15/eL18"/>
</dbReference>
<dbReference type="InterPro" id="IPR036227">
    <property type="entry name" value="Ribosomal_uL15/eL18_sf"/>
</dbReference>
<evidence type="ECO:0000256" key="3">
    <source>
        <dbReference type="ARBA" id="ARBA00023274"/>
    </source>
</evidence>
<evidence type="ECO:0000256" key="2">
    <source>
        <dbReference type="ARBA" id="ARBA00022980"/>
    </source>
</evidence>
<dbReference type="GO" id="GO:0003735">
    <property type="term" value="F:structural constituent of ribosome"/>
    <property type="evidence" value="ECO:0007669"/>
    <property type="project" value="InterPro"/>
</dbReference>
<proteinExistence type="inferred from homology"/>
<comment type="function">
    <text evidence="4">Binds to the 23S rRNA.</text>
</comment>
<evidence type="ECO:0000256" key="1">
    <source>
        <dbReference type="ARBA" id="ARBA00007320"/>
    </source>
</evidence>
<evidence type="ECO:0000256" key="4">
    <source>
        <dbReference type="HAMAP-Rule" id="MF_01341"/>
    </source>
</evidence>
<dbReference type="GO" id="GO:0006412">
    <property type="term" value="P:translation"/>
    <property type="evidence" value="ECO:0007669"/>
    <property type="project" value="UniProtKB-UniRule"/>
</dbReference>
<dbReference type="AlphaFoldDB" id="A0A1F4UJP0"/>
<feature type="domain" description="Large ribosomal subunit protein uL15/eL18" evidence="6">
    <location>
        <begin position="87"/>
        <end position="146"/>
    </location>
</feature>
<dbReference type="InterPro" id="IPR005749">
    <property type="entry name" value="Ribosomal_uL15_bac-type"/>
</dbReference>
<keyword evidence="4" id="KW-0694">RNA-binding</keyword>
<keyword evidence="2 4" id="KW-0689">Ribosomal protein</keyword>
<reference evidence="7 8" key="1">
    <citation type="journal article" date="2016" name="Nat. Commun.">
        <title>Thousands of microbial genomes shed light on interconnected biogeochemical processes in an aquifer system.</title>
        <authorList>
            <person name="Anantharaman K."/>
            <person name="Brown C.T."/>
            <person name="Hug L.A."/>
            <person name="Sharon I."/>
            <person name="Castelle C.J."/>
            <person name="Probst A.J."/>
            <person name="Thomas B.C."/>
            <person name="Singh A."/>
            <person name="Wilkins M.J."/>
            <person name="Karaoz U."/>
            <person name="Brodie E.L."/>
            <person name="Williams K.H."/>
            <person name="Hubbard S.S."/>
            <person name="Banfield J.F."/>
        </authorList>
    </citation>
    <scope>NUCLEOTIDE SEQUENCE [LARGE SCALE GENOMIC DNA]</scope>
</reference>
<keyword evidence="4" id="KW-0699">rRNA-binding</keyword>
<dbReference type="Gene3D" id="3.100.10.10">
    <property type="match status" value="1"/>
</dbReference>
<dbReference type="GO" id="GO:0022625">
    <property type="term" value="C:cytosolic large ribosomal subunit"/>
    <property type="evidence" value="ECO:0007669"/>
    <property type="project" value="TreeGrafter"/>
</dbReference>
<evidence type="ECO:0000256" key="5">
    <source>
        <dbReference type="SAM" id="MobiDB-lite"/>
    </source>
</evidence>
<feature type="region of interest" description="Disordered" evidence="5">
    <location>
        <begin position="14"/>
        <end position="47"/>
    </location>
</feature>
<dbReference type="Pfam" id="PF00828">
    <property type="entry name" value="Ribosomal_L27A"/>
    <property type="match status" value="1"/>
</dbReference>
<gene>
    <name evidence="4" type="primary">rplO</name>
    <name evidence="7" type="ORF">A2V49_00090</name>
</gene>
<comment type="subunit">
    <text evidence="4">Part of the 50S ribosomal subunit.</text>
</comment>
<comment type="caution">
    <text evidence="7">The sequence shown here is derived from an EMBL/GenBank/DDBJ whole genome shotgun (WGS) entry which is preliminary data.</text>
</comment>
<evidence type="ECO:0000313" key="7">
    <source>
        <dbReference type="EMBL" id="OGC45174.1"/>
    </source>
</evidence>
<dbReference type="EMBL" id="MEUV01000046">
    <property type="protein sequence ID" value="OGC45174.1"/>
    <property type="molecule type" value="Genomic_DNA"/>
</dbReference>
<dbReference type="PANTHER" id="PTHR12934:SF11">
    <property type="entry name" value="LARGE RIBOSOMAL SUBUNIT PROTEIN UL15M"/>
    <property type="match status" value="1"/>
</dbReference>
<dbReference type="PANTHER" id="PTHR12934">
    <property type="entry name" value="50S RIBOSOMAL PROTEIN L15"/>
    <property type="match status" value="1"/>
</dbReference>
<protein>
    <recommendedName>
        <fullName evidence="4">Large ribosomal subunit protein uL15</fullName>
    </recommendedName>
</protein>
<sequence>MNLNNIIRRRLRENKAKRVGRGIGSGKGGHTVGKGIKGQKSRGKDNIPAGFEGGQVPLFKRIPKISGFKNHRSRDILAVTSAVFNDIKEGEKVSPKYLFDKKIIIRMPKHGVKILKGNNFSNKLEFKNFLFSKAAREEIEKSGSKIL</sequence>
<feature type="compositionally biased region" description="Gly residues" evidence="5">
    <location>
        <begin position="21"/>
        <end position="36"/>
    </location>
</feature>
<dbReference type="GO" id="GO:0019843">
    <property type="term" value="F:rRNA binding"/>
    <property type="evidence" value="ECO:0007669"/>
    <property type="project" value="UniProtKB-UniRule"/>
</dbReference>
<dbReference type="NCBIfam" id="TIGR01071">
    <property type="entry name" value="rplO_bact"/>
    <property type="match status" value="1"/>
</dbReference>
<evidence type="ECO:0000259" key="6">
    <source>
        <dbReference type="Pfam" id="PF00828"/>
    </source>
</evidence>
<dbReference type="SUPFAM" id="SSF52080">
    <property type="entry name" value="Ribosomal proteins L15p and L18e"/>
    <property type="match status" value="1"/>
</dbReference>
<keyword evidence="3 4" id="KW-0687">Ribonucleoprotein</keyword>
<organism evidence="7 8">
    <name type="scientific">candidate division WWE3 bacterium RBG_19FT_COMBO_34_6</name>
    <dbReference type="NCBI Taxonomy" id="1802612"/>
    <lineage>
        <taxon>Bacteria</taxon>
        <taxon>Katanobacteria</taxon>
    </lineage>
</organism>
<accession>A0A1F4UJP0</accession>
<evidence type="ECO:0000313" key="8">
    <source>
        <dbReference type="Proteomes" id="UP000178615"/>
    </source>
</evidence>
<dbReference type="HAMAP" id="MF_01341">
    <property type="entry name" value="Ribosomal_uL15"/>
    <property type="match status" value="1"/>
</dbReference>